<evidence type="ECO:0000313" key="2">
    <source>
        <dbReference type="EMBL" id="GFN74126.1"/>
    </source>
</evidence>
<proteinExistence type="predicted"/>
<feature type="domain" description="Transposable element P transposase-like RNase H" evidence="1">
    <location>
        <begin position="1"/>
        <end position="58"/>
    </location>
</feature>
<keyword evidence="3" id="KW-1185">Reference proteome</keyword>
<dbReference type="AlphaFoldDB" id="A0AAV3XVI8"/>
<dbReference type="InterPro" id="IPR048365">
    <property type="entry name" value="TNP-like_RNaseH_N"/>
</dbReference>
<organism evidence="2 3">
    <name type="scientific">Plakobranchus ocellatus</name>
    <dbReference type="NCBI Taxonomy" id="259542"/>
    <lineage>
        <taxon>Eukaryota</taxon>
        <taxon>Metazoa</taxon>
        <taxon>Spiralia</taxon>
        <taxon>Lophotrochozoa</taxon>
        <taxon>Mollusca</taxon>
        <taxon>Gastropoda</taxon>
        <taxon>Heterobranchia</taxon>
        <taxon>Euthyneura</taxon>
        <taxon>Panpulmonata</taxon>
        <taxon>Sacoglossa</taxon>
        <taxon>Placobranchoidea</taxon>
        <taxon>Plakobranchidae</taxon>
        <taxon>Plakobranchus</taxon>
    </lineage>
</organism>
<gene>
    <name evidence="2" type="ORF">PoB_000063200</name>
</gene>
<evidence type="ECO:0000259" key="1">
    <source>
        <dbReference type="Pfam" id="PF21787"/>
    </source>
</evidence>
<dbReference type="EMBL" id="BLXT01000055">
    <property type="protein sequence ID" value="GFN74126.1"/>
    <property type="molecule type" value="Genomic_DNA"/>
</dbReference>
<accession>A0AAV3XVI8</accession>
<sequence length="140" mass="15757">MARGLTANWKQPFGFVFSSVTVKDVLLKQLIPIAITELEQIAVICDQGSNNLAVTKSFMHNGTQYFVIYDPPHLIKSIQNYLHKSGLKCEAFEVYGNIWKPFMIMTANCQLEWHVNLQTHEAATICCLTCEAGYPGDESQ</sequence>
<protein>
    <recommendedName>
        <fullName evidence="1">Transposable element P transposase-like RNase H domain-containing protein</fullName>
    </recommendedName>
</protein>
<reference evidence="2 3" key="1">
    <citation type="journal article" date="2021" name="Elife">
        <title>Chloroplast acquisition without the gene transfer in kleptoplastic sea slugs, Plakobranchus ocellatus.</title>
        <authorList>
            <person name="Maeda T."/>
            <person name="Takahashi S."/>
            <person name="Yoshida T."/>
            <person name="Shimamura S."/>
            <person name="Takaki Y."/>
            <person name="Nagai Y."/>
            <person name="Toyoda A."/>
            <person name="Suzuki Y."/>
            <person name="Arimoto A."/>
            <person name="Ishii H."/>
            <person name="Satoh N."/>
            <person name="Nishiyama T."/>
            <person name="Hasebe M."/>
            <person name="Maruyama T."/>
            <person name="Minagawa J."/>
            <person name="Obokata J."/>
            <person name="Shigenobu S."/>
        </authorList>
    </citation>
    <scope>NUCLEOTIDE SEQUENCE [LARGE SCALE GENOMIC DNA]</scope>
</reference>
<name>A0AAV3XVI8_9GAST</name>
<dbReference type="Proteomes" id="UP000735302">
    <property type="component" value="Unassembled WGS sequence"/>
</dbReference>
<evidence type="ECO:0000313" key="3">
    <source>
        <dbReference type="Proteomes" id="UP000735302"/>
    </source>
</evidence>
<comment type="caution">
    <text evidence="2">The sequence shown here is derived from an EMBL/GenBank/DDBJ whole genome shotgun (WGS) entry which is preliminary data.</text>
</comment>
<dbReference type="Pfam" id="PF21787">
    <property type="entry name" value="TNP-like_RNaseH_N"/>
    <property type="match status" value="1"/>
</dbReference>